<dbReference type="EMBL" id="JBAHYK010000754">
    <property type="protein sequence ID" value="KAL0571536.1"/>
    <property type="molecule type" value="Genomic_DNA"/>
</dbReference>
<keyword evidence="2" id="KW-1185">Reference proteome</keyword>
<name>A0ABR3F8J2_9AGAR</name>
<evidence type="ECO:0000313" key="2">
    <source>
        <dbReference type="Proteomes" id="UP001465976"/>
    </source>
</evidence>
<evidence type="ECO:0000313" key="1">
    <source>
        <dbReference type="EMBL" id="KAL0571536.1"/>
    </source>
</evidence>
<reference evidence="1 2" key="1">
    <citation type="submission" date="2024-02" db="EMBL/GenBank/DDBJ databases">
        <title>A draft genome for the cacao thread blight pathogen Marasmius crinis-equi.</title>
        <authorList>
            <person name="Cohen S.P."/>
            <person name="Baruah I.K."/>
            <person name="Amoako-Attah I."/>
            <person name="Bukari Y."/>
            <person name="Meinhardt L.W."/>
            <person name="Bailey B.A."/>
        </authorList>
    </citation>
    <scope>NUCLEOTIDE SEQUENCE [LARGE SCALE GENOMIC DNA]</scope>
    <source>
        <strain evidence="1 2">GH-76</strain>
    </source>
</reference>
<comment type="caution">
    <text evidence="1">The sequence shown here is derived from an EMBL/GenBank/DDBJ whole genome shotgun (WGS) entry which is preliminary data.</text>
</comment>
<protein>
    <recommendedName>
        <fullName evidence="3">F-box domain-containing protein</fullName>
    </recommendedName>
</protein>
<accession>A0ABR3F8J2</accession>
<sequence>MKGLSGLPLDDDIVDRILMFSPDFATLKNLILTSKAFHNVFRLHPKSILRAVAYNVLGPALPQALRYVRYRNDADEAATESSFDPDETGEYAPIKAEETGELIQSANMVKEMEKLFSLWYKNFKRKGSVLSFMESLRFQRAMYRILLYHRIFDGQKYLDEHDSDAEDTDIMEKLTKARQGRKKFLDVFSDEHLIQIDSVSRFLVEITRTFSDDATNDDLVDMALSAGPHIIYECYESASEDALMSYIDDWSDINDSEELNPLISGYLSWPLTKLYEERKIKHPSSELLHWKAILDTEESQNETCARCDDKTTKGSSLWGPSTYEFLSTAQPIFGPSALLSYLQGSLRYNKVEAPYFTNLMRNMPPDQDAYDYVIQDILGGDYKQEAFEDWTQNDWLCTSCLTKLLRENLHLWLLNKRIQGGLVSILQLESGSDTNLQLGTMLRPKTAGMVGIAVLKRISNRMRRIRM</sequence>
<organism evidence="1 2">
    <name type="scientific">Marasmius crinis-equi</name>
    <dbReference type="NCBI Taxonomy" id="585013"/>
    <lineage>
        <taxon>Eukaryota</taxon>
        <taxon>Fungi</taxon>
        <taxon>Dikarya</taxon>
        <taxon>Basidiomycota</taxon>
        <taxon>Agaricomycotina</taxon>
        <taxon>Agaricomycetes</taxon>
        <taxon>Agaricomycetidae</taxon>
        <taxon>Agaricales</taxon>
        <taxon>Marasmiineae</taxon>
        <taxon>Marasmiaceae</taxon>
        <taxon>Marasmius</taxon>
    </lineage>
</organism>
<gene>
    <name evidence="1" type="ORF">V5O48_010427</name>
</gene>
<proteinExistence type="predicted"/>
<dbReference type="Proteomes" id="UP001465976">
    <property type="component" value="Unassembled WGS sequence"/>
</dbReference>
<evidence type="ECO:0008006" key="3">
    <source>
        <dbReference type="Google" id="ProtNLM"/>
    </source>
</evidence>